<comment type="caution">
    <text evidence="8">The sequence shown here is derived from an EMBL/GenBank/DDBJ whole genome shotgun (WGS) entry which is preliminary data.</text>
</comment>
<dbReference type="PROSITE" id="PS50118">
    <property type="entry name" value="HMG_BOX_2"/>
    <property type="match status" value="2"/>
</dbReference>
<keyword evidence="9" id="KW-1185">Reference proteome</keyword>
<evidence type="ECO:0000313" key="9">
    <source>
        <dbReference type="Proteomes" id="UP000740883"/>
    </source>
</evidence>
<dbReference type="CDD" id="cd00084">
    <property type="entry name" value="HMG-box_SF"/>
    <property type="match status" value="1"/>
</dbReference>
<feature type="compositionally biased region" description="Basic residues" evidence="6">
    <location>
        <begin position="9"/>
        <end position="20"/>
    </location>
</feature>
<dbReference type="InterPro" id="IPR050342">
    <property type="entry name" value="HMGB"/>
</dbReference>
<dbReference type="EMBL" id="SBJO01000002">
    <property type="protein sequence ID" value="KAF9765005.1"/>
    <property type="molecule type" value="Genomic_DNA"/>
</dbReference>
<dbReference type="GO" id="GO:0003677">
    <property type="term" value="F:DNA binding"/>
    <property type="evidence" value="ECO:0007669"/>
    <property type="project" value="UniProtKB-UniRule"/>
</dbReference>
<dbReference type="Gene3D" id="1.10.30.10">
    <property type="entry name" value="High mobility group box domain"/>
    <property type="match status" value="2"/>
</dbReference>
<feature type="DNA-binding region" description="HMG box" evidence="4">
    <location>
        <begin position="25"/>
        <end position="92"/>
    </location>
</feature>
<dbReference type="GO" id="GO:0005634">
    <property type="term" value="C:nucleus"/>
    <property type="evidence" value="ECO:0007669"/>
    <property type="project" value="UniProtKB-SubCell"/>
</dbReference>
<evidence type="ECO:0000256" key="3">
    <source>
        <dbReference type="ARBA" id="ARBA00023242"/>
    </source>
</evidence>
<dbReference type="PANTHER" id="PTHR48112">
    <property type="entry name" value="HIGH MOBILITY GROUP PROTEIN DSP1"/>
    <property type="match status" value="1"/>
</dbReference>
<keyword evidence="3 4" id="KW-0539">Nucleus</keyword>
<feature type="DNA-binding region" description="HMG box" evidence="4">
    <location>
        <begin position="114"/>
        <end position="184"/>
    </location>
</feature>
<organism evidence="8 9">
    <name type="scientific">Nosema granulosis</name>
    <dbReference type="NCBI Taxonomy" id="83296"/>
    <lineage>
        <taxon>Eukaryota</taxon>
        <taxon>Fungi</taxon>
        <taxon>Fungi incertae sedis</taxon>
        <taxon>Microsporidia</taxon>
        <taxon>Nosematidae</taxon>
        <taxon>Nosema</taxon>
    </lineage>
</organism>
<dbReference type="SUPFAM" id="SSF47095">
    <property type="entry name" value="HMG-box"/>
    <property type="match status" value="2"/>
</dbReference>
<keyword evidence="5" id="KW-0175">Coiled coil</keyword>
<dbReference type="InterPro" id="IPR036910">
    <property type="entry name" value="HMG_box_dom_sf"/>
</dbReference>
<keyword evidence="2 4" id="KW-0238">DNA-binding</keyword>
<proteinExistence type="predicted"/>
<dbReference type="PANTHER" id="PTHR48112:SF32">
    <property type="entry name" value="HIGH MOBILITY GROUP PROTEIN B3"/>
    <property type="match status" value="1"/>
</dbReference>
<feature type="domain" description="HMG box" evidence="7">
    <location>
        <begin position="25"/>
        <end position="92"/>
    </location>
</feature>
<gene>
    <name evidence="8" type="primary">HMG20A</name>
    <name evidence="8" type="ORF">NGRA_0063</name>
</gene>
<accession>A0A9P6H101</accession>
<protein>
    <submittedName>
        <fullName evidence="8">High mobility group protein 20A</fullName>
    </submittedName>
</protein>
<evidence type="ECO:0000256" key="1">
    <source>
        <dbReference type="ARBA" id="ARBA00004123"/>
    </source>
</evidence>
<name>A0A9P6H101_9MICR</name>
<evidence type="ECO:0000256" key="4">
    <source>
        <dbReference type="PROSITE-ProRule" id="PRU00267"/>
    </source>
</evidence>
<dbReference type="Pfam" id="PF00505">
    <property type="entry name" value="HMG_box"/>
    <property type="match status" value="2"/>
</dbReference>
<comment type="subcellular location">
    <subcellularLocation>
        <location evidence="1">Nucleus</location>
    </subcellularLocation>
</comment>
<feature type="domain" description="HMG box" evidence="7">
    <location>
        <begin position="114"/>
        <end position="184"/>
    </location>
</feature>
<evidence type="ECO:0000313" key="8">
    <source>
        <dbReference type="EMBL" id="KAF9765005.1"/>
    </source>
</evidence>
<evidence type="ECO:0000256" key="2">
    <source>
        <dbReference type="ARBA" id="ARBA00023125"/>
    </source>
</evidence>
<dbReference type="AlphaFoldDB" id="A0A9P6H101"/>
<reference evidence="8 9" key="1">
    <citation type="journal article" date="2020" name="Genome Biol. Evol.">
        <title>Comparative genomics of strictly vertically transmitted, feminizing microsporidia endosymbionts of amphipod crustaceans.</title>
        <authorList>
            <person name="Cormier A."/>
            <person name="Chebbi M.A."/>
            <person name="Giraud I."/>
            <person name="Wattier R."/>
            <person name="Teixeira M."/>
            <person name="Gilbert C."/>
            <person name="Rigaud T."/>
            <person name="Cordaux R."/>
        </authorList>
    </citation>
    <scope>NUCLEOTIDE SEQUENCE [LARGE SCALE GENOMIC DNA]</scope>
    <source>
        <strain evidence="8 9">Ou3-Ou53</strain>
    </source>
</reference>
<evidence type="ECO:0000259" key="7">
    <source>
        <dbReference type="PROSITE" id="PS50118"/>
    </source>
</evidence>
<dbReference type="InterPro" id="IPR009071">
    <property type="entry name" value="HMG_box_dom"/>
</dbReference>
<feature type="region of interest" description="Disordered" evidence="6">
    <location>
        <begin position="1"/>
        <end position="31"/>
    </location>
</feature>
<feature type="coiled-coil region" evidence="5">
    <location>
        <begin position="59"/>
        <end position="94"/>
    </location>
</feature>
<evidence type="ECO:0000256" key="6">
    <source>
        <dbReference type="SAM" id="MobiDB-lite"/>
    </source>
</evidence>
<dbReference type="Proteomes" id="UP000740883">
    <property type="component" value="Unassembled WGS sequence"/>
</dbReference>
<sequence length="184" mass="21392">MSSATNVRTTKKRATVKRPKDKNAPKPPLTPYLRFGAQQRAADPTISALPVGKQGKVLAEMWAKLAEEAKEEIKKEYNKDRQLYEKELEEYKKTDEYKTFQDTLKSLSNVKEKKSKKQSAYNEYYKEQYGIIAKENKGFEMKDVTAIIVKNWKEIDDETKKIYIDRANKINEANKENKKAESDD</sequence>
<dbReference type="SMART" id="SM00398">
    <property type="entry name" value="HMG"/>
    <property type="match status" value="2"/>
</dbReference>
<dbReference type="OrthoDB" id="1919336at2759"/>
<evidence type="ECO:0000256" key="5">
    <source>
        <dbReference type="SAM" id="Coils"/>
    </source>
</evidence>